<comment type="caution">
    <text evidence="10">The sequence shown here is derived from an EMBL/GenBank/DDBJ whole genome shotgun (WGS) entry which is preliminary data.</text>
</comment>
<dbReference type="Gene3D" id="2.60.40.1120">
    <property type="entry name" value="Carboxypeptidase-like, regulatory domain"/>
    <property type="match status" value="1"/>
</dbReference>
<keyword evidence="8" id="KW-0732">Signal</keyword>
<protein>
    <submittedName>
        <fullName evidence="10">TonB-dependent receptor</fullName>
    </submittedName>
</protein>
<reference evidence="10" key="1">
    <citation type="submission" date="2020-10" db="EMBL/GenBank/DDBJ databases">
        <title>Mucilaginibacter mali sp. nov., isolated from rhizosphere soil of apple orchard.</title>
        <authorList>
            <person name="Lee J.-S."/>
            <person name="Kim H.S."/>
            <person name="Kim J.-S."/>
        </authorList>
    </citation>
    <scope>NUCLEOTIDE SEQUENCE</scope>
    <source>
        <strain evidence="10">KCTC 22746</strain>
    </source>
</reference>
<evidence type="ECO:0000256" key="6">
    <source>
        <dbReference type="ARBA" id="ARBA00023237"/>
    </source>
</evidence>
<dbReference type="GO" id="GO:0009279">
    <property type="term" value="C:cell outer membrane"/>
    <property type="evidence" value="ECO:0007669"/>
    <property type="project" value="UniProtKB-SubCell"/>
</dbReference>
<evidence type="ECO:0000256" key="3">
    <source>
        <dbReference type="ARBA" id="ARBA00022452"/>
    </source>
</evidence>
<organism evidence="10 11">
    <name type="scientific">Mucilaginibacter myungsuensis</name>
    <dbReference type="NCBI Taxonomy" id="649104"/>
    <lineage>
        <taxon>Bacteria</taxon>
        <taxon>Pseudomonadati</taxon>
        <taxon>Bacteroidota</taxon>
        <taxon>Sphingobacteriia</taxon>
        <taxon>Sphingobacteriales</taxon>
        <taxon>Sphingobacteriaceae</taxon>
        <taxon>Mucilaginibacter</taxon>
    </lineage>
</organism>
<feature type="signal peptide" evidence="8">
    <location>
        <begin position="1"/>
        <end position="20"/>
    </location>
</feature>
<evidence type="ECO:0000256" key="8">
    <source>
        <dbReference type="SAM" id="SignalP"/>
    </source>
</evidence>
<accession>A0A929PZI5</accession>
<evidence type="ECO:0000256" key="1">
    <source>
        <dbReference type="ARBA" id="ARBA00004571"/>
    </source>
</evidence>
<evidence type="ECO:0000256" key="5">
    <source>
        <dbReference type="ARBA" id="ARBA00023136"/>
    </source>
</evidence>
<keyword evidence="5" id="KW-0472">Membrane</keyword>
<keyword evidence="11" id="KW-1185">Reference proteome</keyword>
<evidence type="ECO:0000256" key="7">
    <source>
        <dbReference type="SAM" id="MobiDB-lite"/>
    </source>
</evidence>
<dbReference type="SUPFAM" id="SSF49464">
    <property type="entry name" value="Carboxypeptidase regulatory domain-like"/>
    <property type="match status" value="1"/>
</dbReference>
<dbReference type="Gene3D" id="2.40.170.20">
    <property type="entry name" value="TonB-dependent receptor, beta-barrel domain"/>
    <property type="match status" value="1"/>
</dbReference>
<feature type="chain" id="PRO_5037991846" evidence="8">
    <location>
        <begin position="21"/>
        <end position="1112"/>
    </location>
</feature>
<keyword evidence="6" id="KW-0998">Cell outer membrane</keyword>
<dbReference type="GO" id="GO:0044718">
    <property type="term" value="P:siderophore transmembrane transport"/>
    <property type="evidence" value="ECO:0007669"/>
    <property type="project" value="TreeGrafter"/>
</dbReference>
<keyword evidence="3" id="KW-1134">Transmembrane beta strand</keyword>
<dbReference type="InterPro" id="IPR039426">
    <property type="entry name" value="TonB-dep_rcpt-like"/>
</dbReference>
<name>A0A929PZI5_9SPHI</name>
<keyword evidence="10" id="KW-0675">Receptor</keyword>
<dbReference type="PANTHER" id="PTHR30069:SF46">
    <property type="entry name" value="OAR PROTEIN"/>
    <property type="match status" value="1"/>
</dbReference>
<feature type="region of interest" description="Disordered" evidence="7">
    <location>
        <begin position="303"/>
        <end position="327"/>
    </location>
</feature>
<dbReference type="PANTHER" id="PTHR30069">
    <property type="entry name" value="TONB-DEPENDENT OUTER MEMBRANE RECEPTOR"/>
    <property type="match status" value="1"/>
</dbReference>
<evidence type="ECO:0000256" key="2">
    <source>
        <dbReference type="ARBA" id="ARBA00022448"/>
    </source>
</evidence>
<dbReference type="Pfam" id="PF13620">
    <property type="entry name" value="CarboxypepD_reg"/>
    <property type="match status" value="1"/>
</dbReference>
<feature type="domain" description="TonB-dependent transporter Oar-like beta-barrel" evidence="9">
    <location>
        <begin position="234"/>
        <end position="1041"/>
    </location>
</feature>
<evidence type="ECO:0000313" key="11">
    <source>
        <dbReference type="Proteomes" id="UP000622475"/>
    </source>
</evidence>
<evidence type="ECO:0000259" key="9">
    <source>
        <dbReference type="Pfam" id="PF25183"/>
    </source>
</evidence>
<dbReference type="InterPro" id="IPR057601">
    <property type="entry name" value="Oar-like_b-barrel"/>
</dbReference>
<evidence type="ECO:0000256" key="4">
    <source>
        <dbReference type="ARBA" id="ARBA00022692"/>
    </source>
</evidence>
<evidence type="ECO:0000313" key="10">
    <source>
        <dbReference type="EMBL" id="MBE9664535.1"/>
    </source>
</evidence>
<dbReference type="InterPro" id="IPR036942">
    <property type="entry name" value="Beta-barrel_TonB_sf"/>
</dbReference>
<keyword evidence="2" id="KW-0813">Transport</keyword>
<gene>
    <name evidence="10" type="ORF">IRJ16_21825</name>
</gene>
<sequence>MRKQLLVLIAAFFVTASAFAQVTTSSMTGTIKDSKETLIGATIKATFLPSGTVYGTATRADGRFAIQNMRSGGPYTVEVSFIGYQPQKFENVTLKLGEPYVLNVTLAQTGLTLNAVNIVANNPQSVLNSDRSGSTTNLGTREIMTLPSVTRNINDLTRLTPQASSNGQSIGGGNYRQNNITVDGGNFNNQFGIGTNLPGNGNPIPLDALEEISVNMNPSDVRQSGFIGSAINATTRSGTNEFSGSAYYYFRNENQVGTKVRSYAELVPAAQDVKIMGARIGGPIIKNKLFFFANIEKGEQPGATSSFRASSAAEPFPATTGVNRPTGAELDEISKYLRDTYGYETGGYQNYGYKTERLNIVGRLDWNINDKNRFNVRYSRLESKTPSFLSTSTNPLTGTVYPGGGNRGDNNALAFQNSNYFTENNFYSLSAELNSNFLTKFANTARFTYNNQNEPRSSDSQIFPFVDILKDGRPFTSFGYEPFTYGNLRDVQSYSFVDYVQWTEGRHNLLAGVQAEFANTRNGFQRFGTSYYIYNSFEDFKSANNPDPALRVNPLAYARTFSLSDGYKQAFPTFKTQNYSVYAQDDWNVSDKLRVSLGVRGTLYSYTQDALTHPLVAGLNFANGEKLNTGALPKSAFLISPRAGFNYDVKGDRSIQLRGSAGIYSGGIPNVWIVSQVSDAGMVQFSQVIQGQSSTPGPFNPNIDAYLPATPPVAGTSIPSALSFISPDIKAPQTFKASLAGDFKLGYGFTGTIEGLYNRDFRTVKFRNPNLVEPQRLNVEGYADNRMIYPNAVGEKYINVINSAGQSVANNAGNASQLGTYVLDNANSGYYWSVMGRIEKQFGRGFSASLAYIRSEAKSLFDGTGDQPSGSWLGTTSVNGSNNVEMGYAGFVVPNRIVASLTYRKEYLKHLGTSVTLFYDGSNQGRVSYTYSTDFNRDGANADLIYVPKDPSEITFTPFTAGTAPNAVTYTAQQQSDIFFRYIEQDPYLLSRKGKYAERNGGLLPWFNQLDANFFQDIFVNLGNKKRNTLQFSVTVENLLNFIDKDWGVRKTITQAQVLVPTNQASLTPGGSTKPTFRLNFDGSQPNAVVTRDVVNFTSTYRMQFGLRYIFN</sequence>
<dbReference type="Proteomes" id="UP000622475">
    <property type="component" value="Unassembled WGS sequence"/>
</dbReference>
<dbReference type="AlphaFoldDB" id="A0A929PZI5"/>
<dbReference type="InterPro" id="IPR008969">
    <property type="entry name" value="CarboxyPept-like_regulatory"/>
</dbReference>
<dbReference type="EMBL" id="JADFFL010000013">
    <property type="protein sequence ID" value="MBE9664535.1"/>
    <property type="molecule type" value="Genomic_DNA"/>
</dbReference>
<dbReference type="RefSeq" id="WP_194113947.1">
    <property type="nucleotide sequence ID" value="NZ_JADFFL010000013.1"/>
</dbReference>
<keyword evidence="4" id="KW-0812">Transmembrane</keyword>
<dbReference type="Pfam" id="PF25183">
    <property type="entry name" value="OMP_b-brl_4"/>
    <property type="match status" value="1"/>
</dbReference>
<proteinExistence type="predicted"/>
<dbReference type="GO" id="GO:0015344">
    <property type="term" value="F:siderophore uptake transmembrane transporter activity"/>
    <property type="evidence" value="ECO:0007669"/>
    <property type="project" value="TreeGrafter"/>
</dbReference>
<comment type="subcellular location">
    <subcellularLocation>
        <location evidence="1">Cell outer membrane</location>
        <topology evidence="1">Multi-pass membrane protein</topology>
    </subcellularLocation>
</comment>
<dbReference type="SUPFAM" id="SSF56935">
    <property type="entry name" value="Porins"/>
    <property type="match status" value="1"/>
</dbReference>